<gene>
    <name evidence="1" type="ORF">UFOVP1085_51</name>
    <name evidence="2" type="ORF">UFOVP1439_14</name>
</gene>
<evidence type="ECO:0000313" key="2">
    <source>
        <dbReference type="EMBL" id="CAB4212414.1"/>
    </source>
</evidence>
<dbReference type="EMBL" id="LR797026">
    <property type="protein sequence ID" value="CAB4183325.1"/>
    <property type="molecule type" value="Genomic_DNA"/>
</dbReference>
<dbReference type="EMBL" id="LR797394">
    <property type="protein sequence ID" value="CAB4212414.1"/>
    <property type="molecule type" value="Genomic_DNA"/>
</dbReference>
<organism evidence="1">
    <name type="scientific">uncultured Caudovirales phage</name>
    <dbReference type="NCBI Taxonomy" id="2100421"/>
    <lineage>
        <taxon>Viruses</taxon>
        <taxon>Duplodnaviria</taxon>
        <taxon>Heunggongvirae</taxon>
        <taxon>Uroviricota</taxon>
        <taxon>Caudoviricetes</taxon>
        <taxon>Peduoviridae</taxon>
        <taxon>Maltschvirus</taxon>
        <taxon>Maltschvirus maltsch</taxon>
    </lineage>
</organism>
<accession>A0A6J5QRF8</accession>
<proteinExistence type="predicted"/>
<protein>
    <submittedName>
        <fullName evidence="1">Uncharacterized protein</fullName>
    </submittedName>
</protein>
<sequence>MGLFNKEPATTNTVNGPSVNITNPVVVPSGSILLIDGKAYRAEAYALVEIPFQRLPVEEPQV</sequence>
<name>A0A6J5QRF8_9CAUD</name>
<evidence type="ECO:0000313" key="1">
    <source>
        <dbReference type="EMBL" id="CAB4183325.1"/>
    </source>
</evidence>
<reference evidence="1" key="1">
    <citation type="submission" date="2020-05" db="EMBL/GenBank/DDBJ databases">
        <authorList>
            <person name="Chiriac C."/>
            <person name="Salcher M."/>
            <person name="Ghai R."/>
            <person name="Kavagutti S V."/>
        </authorList>
    </citation>
    <scope>NUCLEOTIDE SEQUENCE</scope>
</reference>